<feature type="compositionally biased region" description="Low complexity" evidence="1">
    <location>
        <begin position="96"/>
        <end position="118"/>
    </location>
</feature>
<evidence type="ECO:0000313" key="2">
    <source>
        <dbReference type="EMBL" id="KAG8237768.1"/>
    </source>
</evidence>
<evidence type="ECO:0000313" key="3">
    <source>
        <dbReference type="Proteomes" id="UP000792457"/>
    </source>
</evidence>
<dbReference type="EMBL" id="KZ309222">
    <property type="protein sequence ID" value="KAG8237768.1"/>
    <property type="molecule type" value="Genomic_DNA"/>
</dbReference>
<gene>
    <name evidence="2" type="ORF">J437_LFUL017832</name>
</gene>
<proteinExistence type="predicted"/>
<dbReference type="AlphaFoldDB" id="A0A8K0PAD2"/>
<reference evidence="2" key="1">
    <citation type="submission" date="2013-04" db="EMBL/GenBank/DDBJ databases">
        <authorList>
            <person name="Qu J."/>
            <person name="Murali S.C."/>
            <person name="Bandaranaike D."/>
            <person name="Bellair M."/>
            <person name="Blankenburg K."/>
            <person name="Chao H."/>
            <person name="Dinh H."/>
            <person name="Doddapaneni H."/>
            <person name="Downs B."/>
            <person name="Dugan-Rocha S."/>
            <person name="Elkadiri S."/>
            <person name="Gnanaolivu R.D."/>
            <person name="Hernandez B."/>
            <person name="Javaid M."/>
            <person name="Jayaseelan J.C."/>
            <person name="Lee S."/>
            <person name="Li M."/>
            <person name="Ming W."/>
            <person name="Munidasa M."/>
            <person name="Muniz J."/>
            <person name="Nguyen L."/>
            <person name="Ongeri F."/>
            <person name="Osuji N."/>
            <person name="Pu L.-L."/>
            <person name="Puazo M."/>
            <person name="Qu C."/>
            <person name="Quiroz J."/>
            <person name="Raj R."/>
            <person name="Weissenberger G."/>
            <person name="Xin Y."/>
            <person name="Zou X."/>
            <person name="Han Y."/>
            <person name="Richards S."/>
            <person name="Worley K."/>
            <person name="Muzny D."/>
            <person name="Gibbs R."/>
        </authorList>
    </citation>
    <scope>NUCLEOTIDE SEQUENCE</scope>
    <source>
        <strain evidence="2">Sampled in the wild</strain>
    </source>
</reference>
<evidence type="ECO:0000256" key="1">
    <source>
        <dbReference type="SAM" id="MobiDB-lite"/>
    </source>
</evidence>
<organism evidence="2 3">
    <name type="scientific">Ladona fulva</name>
    <name type="common">Scarce chaser dragonfly</name>
    <name type="synonym">Libellula fulva</name>
    <dbReference type="NCBI Taxonomy" id="123851"/>
    <lineage>
        <taxon>Eukaryota</taxon>
        <taxon>Metazoa</taxon>
        <taxon>Ecdysozoa</taxon>
        <taxon>Arthropoda</taxon>
        <taxon>Hexapoda</taxon>
        <taxon>Insecta</taxon>
        <taxon>Pterygota</taxon>
        <taxon>Palaeoptera</taxon>
        <taxon>Odonata</taxon>
        <taxon>Epiprocta</taxon>
        <taxon>Anisoptera</taxon>
        <taxon>Libelluloidea</taxon>
        <taxon>Libellulidae</taxon>
        <taxon>Ladona</taxon>
    </lineage>
</organism>
<name>A0A8K0PAD2_LADFU</name>
<protein>
    <submittedName>
        <fullName evidence="2">Uncharacterized protein</fullName>
    </submittedName>
</protein>
<keyword evidence="3" id="KW-1185">Reference proteome</keyword>
<feature type="region of interest" description="Disordered" evidence="1">
    <location>
        <begin position="70"/>
        <end position="136"/>
    </location>
</feature>
<comment type="caution">
    <text evidence="2">The sequence shown here is derived from an EMBL/GenBank/DDBJ whole genome shotgun (WGS) entry which is preliminary data.</text>
</comment>
<accession>A0A8K0PAD2</accession>
<dbReference type="OrthoDB" id="370884at2759"/>
<reference evidence="2" key="2">
    <citation type="submission" date="2017-10" db="EMBL/GenBank/DDBJ databases">
        <title>Ladona fulva Genome sequencing and assembly.</title>
        <authorList>
            <person name="Murali S."/>
            <person name="Richards S."/>
            <person name="Bandaranaike D."/>
            <person name="Bellair M."/>
            <person name="Blankenburg K."/>
            <person name="Chao H."/>
            <person name="Dinh H."/>
            <person name="Doddapaneni H."/>
            <person name="Dugan-Rocha S."/>
            <person name="Elkadiri S."/>
            <person name="Gnanaolivu R."/>
            <person name="Hernandez B."/>
            <person name="Skinner E."/>
            <person name="Javaid M."/>
            <person name="Lee S."/>
            <person name="Li M."/>
            <person name="Ming W."/>
            <person name="Munidasa M."/>
            <person name="Muniz J."/>
            <person name="Nguyen L."/>
            <person name="Hughes D."/>
            <person name="Osuji N."/>
            <person name="Pu L.-L."/>
            <person name="Puazo M."/>
            <person name="Qu C."/>
            <person name="Quiroz J."/>
            <person name="Raj R."/>
            <person name="Weissenberger G."/>
            <person name="Xin Y."/>
            <person name="Zou X."/>
            <person name="Han Y."/>
            <person name="Worley K."/>
            <person name="Muzny D."/>
            <person name="Gibbs R."/>
        </authorList>
    </citation>
    <scope>NUCLEOTIDE SEQUENCE</scope>
    <source>
        <strain evidence="2">Sampled in the wild</strain>
    </source>
</reference>
<dbReference type="Proteomes" id="UP000792457">
    <property type="component" value="Unassembled WGS sequence"/>
</dbReference>
<sequence>MRQETMKALEVRRNSVLAERRKSQMKTLGANNDFANAGLAVPRHRHSTATSVSLKDVFDISNGGPIGMVNQAFDGSSEDDGRIDGVVSAPGGPRTPNGSAPGNNSNNNSVRLQNLRNSVSWRDPEMGLGRNNNSRM</sequence>